<dbReference type="STRING" id="926550.CLDAP_29480"/>
<protein>
    <submittedName>
        <fullName evidence="2">Uncharacterized protein</fullName>
    </submittedName>
</protein>
<evidence type="ECO:0000313" key="3">
    <source>
        <dbReference type="Proteomes" id="UP000007880"/>
    </source>
</evidence>
<keyword evidence="3" id="KW-1185">Reference proteome</keyword>
<proteinExistence type="predicted"/>
<feature type="coiled-coil region" evidence="1">
    <location>
        <begin position="30"/>
        <end position="141"/>
    </location>
</feature>
<sequence>MLELIETLQRDMREQYAVRRQDFEALSAVVAELARAQKRTEERVEELAQAQKRAEERLGRLEAAVEELARAQKRTEERVEELAQAQKRAEERLGRLEIAVEELARAQKRTEERVEELAQAQKRTEERVEELAQAQKRTEEVIQKLVIRVGKNTGKLLELDYRDKAYAYFGSLLRRVKVVSLQELEPTLEEHLTEAEFNALLPLDLLIEGQVRNSAVPDDRVYVAVEVSAVIDENDVKRAQERAALLRRAGFRVVPAVAGEDVTEGAIRAAQEGAVLLVQDGIKQNWERALAAV</sequence>
<reference evidence="2 3" key="1">
    <citation type="submission" date="2012-02" db="EMBL/GenBank/DDBJ databases">
        <title>Complete genome sequence of Caldilinea aerophila DSM 14535 (= NBRC 102666).</title>
        <authorList>
            <person name="Oguchi A."/>
            <person name="Hosoyama A."/>
            <person name="Sekine M."/>
            <person name="Fukai R."/>
            <person name="Kato Y."/>
            <person name="Nakamura S."/>
            <person name="Hanada S."/>
            <person name="Yamazaki S."/>
            <person name="Fujita N."/>
        </authorList>
    </citation>
    <scope>NUCLEOTIDE SEQUENCE [LARGE SCALE GENOMIC DNA]</scope>
    <source>
        <strain evidence="3">DSM 14535 / JCM 11387 / NBRC 104270 / STL-6-O1</strain>
    </source>
</reference>
<dbReference type="PATRIC" id="fig|926550.5.peg.3194"/>
<evidence type="ECO:0000313" key="2">
    <source>
        <dbReference type="EMBL" id="BAM00988.1"/>
    </source>
</evidence>
<dbReference type="KEGG" id="cap:CLDAP_29480"/>
<dbReference type="HOGENOM" id="CLU_948924_0_0_0"/>
<accession>I0I6V0</accession>
<dbReference type="Gene3D" id="1.10.287.950">
    <property type="entry name" value="Methyl-accepting chemotaxis protein"/>
    <property type="match status" value="1"/>
</dbReference>
<dbReference type="AlphaFoldDB" id="I0I6V0"/>
<dbReference type="Proteomes" id="UP000007880">
    <property type="component" value="Chromosome"/>
</dbReference>
<dbReference type="EMBL" id="AP012337">
    <property type="protein sequence ID" value="BAM00988.1"/>
    <property type="molecule type" value="Genomic_DNA"/>
</dbReference>
<evidence type="ECO:0000256" key="1">
    <source>
        <dbReference type="SAM" id="Coils"/>
    </source>
</evidence>
<dbReference type="eggNOG" id="COG1196">
    <property type="taxonomic scope" value="Bacteria"/>
</dbReference>
<organism evidence="2 3">
    <name type="scientific">Caldilinea aerophila (strain DSM 14535 / JCM 11387 / NBRC 104270 / STL-6-O1)</name>
    <dbReference type="NCBI Taxonomy" id="926550"/>
    <lineage>
        <taxon>Bacteria</taxon>
        <taxon>Bacillati</taxon>
        <taxon>Chloroflexota</taxon>
        <taxon>Caldilineae</taxon>
        <taxon>Caldilineales</taxon>
        <taxon>Caldilineaceae</taxon>
        <taxon>Caldilinea</taxon>
    </lineage>
</organism>
<name>I0I6V0_CALAS</name>
<dbReference type="OrthoDB" id="564864at2"/>
<gene>
    <name evidence="2" type="ordered locus">CLDAP_29480</name>
</gene>
<keyword evidence="1" id="KW-0175">Coiled coil</keyword>